<dbReference type="SUPFAM" id="SSF52540">
    <property type="entry name" value="P-loop containing nucleoside triphosphate hydrolases"/>
    <property type="match status" value="1"/>
</dbReference>
<dbReference type="KEGG" id="qsa:O6P43_005402"/>
<evidence type="ECO:0000313" key="5">
    <source>
        <dbReference type="EMBL" id="KAJ7975480.1"/>
    </source>
</evidence>
<dbReference type="EMBL" id="JARAOO010000003">
    <property type="protein sequence ID" value="KAJ7975480.1"/>
    <property type="molecule type" value="Genomic_DNA"/>
</dbReference>
<feature type="domain" description="TIR" evidence="4">
    <location>
        <begin position="1"/>
        <end position="135"/>
    </location>
</feature>
<dbReference type="Pfam" id="PF01582">
    <property type="entry name" value="TIR"/>
    <property type="match status" value="1"/>
</dbReference>
<protein>
    <submittedName>
        <fullName evidence="5">Disease resistance-like protein</fullName>
    </submittedName>
</protein>
<dbReference type="PANTHER" id="PTHR11017">
    <property type="entry name" value="LEUCINE-RICH REPEAT-CONTAINING PROTEIN"/>
    <property type="match status" value="1"/>
</dbReference>
<dbReference type="InterPro" id="IPR035897">
    <property type="entry name" value="Toll_tir_struct_dom_sf"/>
</dbReference>
<dbReference type="InterPro" id="IPR000157">
    <property type="entry name" value="TIR_dom"/>
</dbReference>
<dbReference type="InterPro" id="IPR036390">
    <property type="entry name" value="WH_DNA-bd_sf"/>
</dbReference>
<evidence type="ECO:0000259" key="4">
    <source>
        <dbReference type="PROSITE" id="PS50104"/>
    </source>
</evidence>
<accession>A0AAD7Q604</accession>
<dbReference type="Gene3D" id="3.40.50.10140">
    <property type="entry name" value="Toll/interleukin-1 receptor homology (TIR) domain"/>
    <property type="match status" value="1"/>
</dbReference>
<dbReference type="SUPFAM" id="SSF52200">
    <property type="entry name" value="Toll/Interleukin receptor TIR domain"/>
    <property type="match status" value="1"/>
</dbReference>
<dbReference type="PROSITE" id="PS50104">
    <property type="entry name" value="TIR"/>
    <property type="match status" value="1"/>
</dbReference>
<keyword evidence="6" id="KW-1185">Reference proteome</keyword>
<dbReference type="Gene3D" id="1.10.8.430">
    <property type="entry name" value="Helical domain of apoptotic protease-activating factors"/>
    <property type="match status" value="1"/>
</dbReference>
<reference evidence="5" key="1">
    <citation type="journal article" date="2023" name="Science">
        <title>Elucidation of the pathway for biosynthesis of saponin adjuvants from the soapbark tree.</title>
        <authorList>
            <person name="Reed J."/>
            <person name="Orme A."/>
            <person name="El-Demerdash A."/>
            <person name="Owen C."/>
            <person name="Martin L.B.B."/>
            <person name="Misra R.C."/>
            <person name="Kikuchi S."/>
            <person name="Rejzek M."/>
            <person name="Martin A.C."/>
            <person name="Harkess A."/>
            <person name="Leebens-Mack J."/>
            <person name="Louveau T."/>
            <person name="Stephenson M.J."/>
            <person name="Osbourn A."/>
        </authorList>
    </citation>
    <scope>NUCLEOTIDE SEQUENCE</scope>
    <source>
        <strain evidence="5">S10</strain>
    </source>
</reference>
<proteinExistence type="predicted"/>
<evidence type="ECO:0000256" key="2">
    <source>
        <dbReference type="ARBA" id="ARBA00022737"/>
    </source>
</evidence>
<organism evidence="5 6">
    <name type="scientific">Quillaja saponaria</name>
    <name type="common">Soap bark tree</name>
    <dbReference type="NCBI Taxonomy" id="32244"/>
    <lineage>
        <taxon>Eukaryota</taxon>
        <taxon>Viridiplantae</taxon>
        <taxon>Streptophyta</taxon>
        <taxon>Embryophyta</taxon>
        <taxon>Tracheophyta</taxon>
        <taxon>Spermatophyta</taxon>
        <taxon>Magnoliopsida</taxon>
        <taxon>eudicotyledons</taxon>
        <taxon>Gunneridae</taxon>
        <taxon>Pentapetalae</taxon>
        <taxon>rosids</taxon>
        <taxon>fabids</taxon>
        <taxon>Fabales</taxon>
        <taxon>Quillajaceae</taxon>
        <taxon>Quillaja</taxon>
    </lineage>
</organism>
<sequence>MDDEKLRRGEEISTALLKAIEESKIAIIVFSENYASSTWCLDELVKIIECMRTKGQLVYPVFYKVDPTEVRHHPLKGSFGKAMASHEKLFKNDMEKVRKWRSTLTDAANVSGSHFQNGYESSFIQNVIEDVSKRLNHTILHVAEHPVGLKPRVLELNSLLKVGSASDVGMVGIYGIGGIGKTTLARAVYNLIADQFEGTSFLSKVRETSTKQSLTQLQETLLYEMLGDEITKLGTMNRGITVLKMKLRCKKVLLILDDVDRLEQLHALAGGCDWFGPGSRIIITTRNKSLLTKYKVQNIYNVTELNDREALELLSWNVFQRNEPDPSYVEISNCVLRYAKGLPLALKVLGSILSGKGIDEWESVLDEYEINLKGEILNVLRVSYDDLEDNEKKIFLDIACFFEGDQPCDCVEIFFHACGFFPKLCIRILEDKSLITIHEHDNVVRVHELIRRMGREIVRQESISEPSKRSRLWFNDYVCKVQAENMVRSAK</sequence>
<dbReference type="InterPro" id="IPR027417">
    <property type="entry name" value="P-loop_NTPase"/>
</dbReference>
<dbReference type="SUPFAM" id="SSF46785">
    <property type="entry name" value="Winged helix' DNA-binding domain"/>
    <property type="match status" value="1"/>
</dbReference>
<comment type="caution">
    <text evidence="5">The sequence shown here is derived from an EMBL/GenBank/DDBJ whole genome shotgun (WGS) entry which is preliminary data.</text>
</comment>
<dbReference type="AlphaFoldDB" id="A0AAD7Q604"/>
<dbReference type="SMART" id="SM00255">
    <property type="entry name" value="TIR"/>
    <property type="match status" value="1"/>
</dbReference>
<dbReference type="Pfam" id="PF23282">
    <property type="entry name" value="WHD_ROQ1"/>
    <property type="match status" value="1"/>
</dbReference>
<evidence type="ECO:0000256" key="1">
    <source>
        <dbReference type="ARBA" id="ARBA00022614"/>
    </source>
</evidence>
<dbReference type="GO" id="GO:0007165">
    <property type="term" value="P:signal transduction"/>
    <property type="evidence" value="ECO:0007669"/>
    <property type="project" value="InterPro"/>
</dbReference>
<dbReference type="InterPro" id="IPR002182">
    <property type="entry name" value="NB-ARC"/>
</dbReference>
<keyword evidence="3" id="KW-0611">Plant defense</keyword>
<dbReference type="Pfam" id="PF00931">
    <property type="entry name" value="NB-ARC"/>
    <property type="match status" value="1"/>
</dbReference>
<keyword evidence="2" id="KW-0677">Repeat</keyword>
<evidence type="ECO:0000313" key="6">
    <source>
        <dbReference type="Proteomes" id="UP001163823"/>
    </source>
</evidence>
<dbReference type="GO" id="GO:0006952">
    <property type="term" value="P:defense response"/>
    <property type="evidence" value="ECO:0007669"/>
    <property type="project" value="UniProtKB-KW"/>
</dbReference>
<dbReference type="GO" id="GO:0043531">
    <property type="term" value="F:ADP binding"/>
    <property type="evidence" value="ECO:0007669"/>
    <property type="project" value="InterPro"/>
</dbReference>
<evidence type="ECO:0000256" key="3">
    <source>
        <dbReference type="ARBA" id="ARBA00022821"/>
    </source>
</evidence>
<dbReference type="InterPro" id="IPR058192">
    <property type="entry name" value="WHD_ROQ1-like"/>
</dbReference>
<dbReference type="Gene3D" id="3.40.50.300">
    <property type="entry name" value="P-loop containing nucleotide triphosphate hydrolases"/>
    <property type="match status" value="1"/>
</dbReference>
<dbReference type="PANTHER" id="PTHR11017:SF570">
    <property type="entry name" value="DISEASE RESISTANCE PROTEIN (TIR-NBS CLASS)-RELATED"/>
    <property type="match status" value="1"/>
</dbReference>
<dbReference type="InterPro" id="IPR042197">
    <property type="entry name" value="Apaf_helical"/>
</dbReference>
<name>A0AAD7Q604_QUISA</name>
<keyword evidence="1" id="KW-0433">Leucine-rich repeat</keyword>
<dbReference type="PRINTS" id="PR00364">
    <property type="entry name" value="DISEASERSIST"/>
</dbReference>
<dbReference type="InterPro" id="IPR044974">
    <property type="entry name" value="Disease_R_plants"/>
</dbReference>
<dbReference type="Proteomes" id="UP001163823">
    <property type="component" value="Chromosome 3"/>
</dbReference>
<gene>
    <name evidence="5" type="ORF">O6P43_005402</name>
</gene>